<dbReference type="Pfam" id="PF00994">
    <property type="entry name" value="MoCF_biosynth"/>
    <property type="match status" value="1"/>
</dbReference>
<dbReference type="RefSeq" id="WP_263371060.1">
    <property type="nucleotide sequence ID" value="NZ_JAGSYD010000002.1"/>
</dbReference>
<evidence type="ECO:0000259" key="2">
    <source>
        <dbReference type="SMART" id="SM00852"/>
    </source>
</evidence>
<dbReference type="Pfam" id="PF02464">
    <property type="entry name" value="CinA"/>
    <property type="match status" value="1"/>
</dbReference>
<organism evidence="3 4">
    <name type="scientific">Granulicella cerasi</name>
    <dbReference type="NCBI Taxonomy" id="741063"/>
    <lineage>
        <taxon>Bacteria</taxon>
        <taxon>Pseudomonadati</taxon>
        <taxon>Acidobacteriota</taxon>
        <taxon>Terriglobia</taxon>
        <taxon>Terriglobales</taxon>
        <taxon>Acidobacteriaceae</taxon>
        <taxon>Granulicella</taxon>
    </lineage>
</organism>
<dbReference type="CDD" id="cd00885">
    <property type="entry name" value="cinA"/>
    <property type="match status" value="1"/>
</dbReference>
<dbReference type="Gene3D" id="3.90.950.20">
    <property type="entry name" value="CinA-like"/>
    <property type="match status" value="1"/>
</dbReference>
<dbReference type="EMBL" id="JBHSWI010000001">
    <property type="protein sequence ID" value="MFC6647006.1"/>
    <property type="molecule type" value="Genomic_DNA"/>
</dbReference>
<dbReference type="PANTHER" id="PTHR13939">
    <property type="entry name" value="NICOTINAMIDE-NUCLEOTIDE AMIDOHYDROLASE PNCC"/>
    <property type="match status" value="1"/>
</dbReference>
<dbReference type="NCBIfam" id="TIGR00199">
    <property type="entry name" value="PncC_domain"/>
    <property type="match status" value="1"/>
</dbReference>
<evidence type="ECO:0000313" key="3">
    <source>
        <dbReference type="EMBL" id="MFC6647006.1"/>
    </source>
</evidence>
<dbReference type="NCBIfam" id="TIGR00200">
    <property type="entry name" value="cinA_nterm"/>
    <property type="match status" value="1"/>
</dbReference>
<accession>A0ABW1ZE46</accession>
<comment type="similarity">
    <text evidence="1">Belongs to the CinA family.</text>
</comment>
<dbReference type="Gene3D" id="3.40.980.10">
    <property type="entry name" value="MoaB/Mog-like domain"/>
    <property type="match status" value="1"/>
</dbReference>
<dbReference type="InterPro" id="IPR036425">
    <property type="entry name" value="MoaB/Mog-like_dom_sf"/>
</dbReference>
<dbReference type="NCBIfam" id="NF001813">
    <property type="entry name" value="PRK00549.1"/>
    <property type="match status" value="1"/>
</dbReference>
<keyword evidence="4" id="KW-1185">Reference proteome</keyword>
<dbReference type="InterPro" id="IPR008135">
    <property type="entry name" value="Competence-induced_CinA"/>
</dbReference>
<dbReference type="PIRSF" id="PIRSF006728">
    <property type="entry name" value="CinA"/>
    <property type="match status" value="1"/>
</dbReference>
<evidence type="ECO:0000313" key="4">
    <source>
        <dbReference type="Proteomes" id="UP001596391"/>
    </source>
</evidence>
<dbReference type="SMART" id="SM00852">
    <property type="entry name" value="MoCF_biosynth"/>
    <property type="match status" value="1"/>
</dbReference>
<evidence type="ECO:0000256" key="1">
    <source>
        <dbReference type="HAMAP-Rule" id="MF_00226"/>
    </source>
</evidence>
<dbReference type="Pfam" id="PF18146">
    <property type="entry name" value="CinA_KH"/>
    <property type="match status" value="1"/>
</dbReference>
<gene>
    <name evidence="3" type="ORF">ACFQBQ_15760</name>
</gene>
<dbReference type="InterPro" id="IPR041424">
    <property type="entry name" value="CinA_KH"/>
</dbReference>
<dbReference type="InterPro" id="IPR001453">
    <property type="entry name" value="MoaB/Mog_dom"/>
</dbReference>
<dbReference type="Proteomes" id="UP001596391">
    <property type="component" value="Unassembled WGS sequence"/>
</dbReference>
<dbReference type="HAMAP" id="MF_00226_B">
    <property type="entry name" value="CinA_B"/>
    <property type="match status" value="1"/>
</dbReference>
<protein>
    <recommendedName>
        <fullName evidence="1">CinA-like protein</fullName>
    </recommendedName>
</protein>
<dbReference type="InterPro" id="IPR008136">
    <property type="entry name" value="CinA_C"/>
</dbReference>
<reference evidence="4" key="1">
    <citation type="journal article" date="2019" name="Int. J. Syst. Evol. Microbiol.">
        <title>The Global Catalogue of Microorganisms (GCM) 10K type strain sequencing project: providing services to taxonomists for standard genome sequencing and annotation.</title>
        <authorList>
            <consortium name="The Broad Institute Genomics Platform"/>
            <consortium name="The Broad Institute Genome Sequencing Center for Infectious Disease"/>
            <person name="Wu L."/>
            <person name="Ma J."/>
        </authorList>
    </citation>
    <scope>NUCLEOTIDE SEQUENCE [LARGE SCALE GENOMIC DNA]</scope>
    <source>
        <strain evidence="4">CGMCC 1.16026</strain>
    </source>
</reference>
<feature type="domain" description="MoaB/Mog" evidence="2">
    <location>
        <begin position="4"/>
        <end position="175"/>
    </location>
</feature>
<comment type="caution">
    <text evidence="3">The sequence shown here is derived from an EMBL/GenBank/DDBJ whole genome shotgun (WGS) entry which is preliminary data.</text>
</comment>
<dbReference type="SUPFAM" id="SSF142433">
    <property type="entry name" value="CinA-like"/>
    <property type="match status" value="1"/>
</dbReference>
<dbReference type="SUPFAM" id="SSF53218">
    <property type="entry name" value="Molybdenum cofactor biosynthesis proteins"/>
    <property type="match status" value="1"/>
</dbReference>
<dbReference type="InterPro" id="IPR050101">
    <property type="entry name" value="CinA"/>
</dbReference>
<dbReference type="InterPro" id="IPR036653">
    <property type="entry name" value="CinA-like_C"/>
</dbReference>
<sequence length="417" mass="45320">MIAEIIAVGSEMLTPDRQDTNSLYITRGLNGLGVSLAFKGIVGDNRQHLTDAIRIALKRVDVVVLSGGLGPTEDDLTRECSAEALGVELYREPELMVALTRRFAERRMTMSANNERQTEVLDGAVVLDNKNGSAPGQWLDTTVDGHRKILILLPGPPKELMPLFDNECLPRLAASLPQRHLARRTLRMALLPESQVDARCAPIYQRFTDIETTILAGNAEITLNFVCTKPTQEEAEQRVNALTELIEHEMGDSIYSSHGESLEEIVQLMLGLRDMTLSVAESCTGGLLAQRITAVPNASRTFAGGAVVYNAQQKTTLAHVPADLIAEHGTVSEPVARALAEGIREVTGSKIGIGITGIAGPSTLDGADEGKPVGLVYVALADGEDTQVKELNIRGDRDRIRYWTTQHALEMLRLSLQ</sequence>
<name>A0ABW1ZE46_9BACT</name>
<proteinExistence type="inferred from homology"/>
<dbReference type="PANTHER" id="PTHR13939:SF0">
    <property type="entry name" value="NMN AMIDOHYDROLASE-LIKE PROTEIN YFAY"/>
    <property type="match status" value="1"/>
</dbReference>